<protein>
    <submittedName>
        <fullName evidence="2">Uncharacterized protein</fullName>
    </submittedName>
</protein>
<feature type="compositionally biased region" description="Polar residues" evidence="1">
    <location>
        <begin position="196"/>
        <end position="243"/>
    </location>
</feature>
<feature type="region of interest" description="Disordered" evidence="1">
    <location>
        <begin position="121"/>
        <end position="273"/>
    </location>
</feature>
<comment type="caution">
    <text evidence="2">The sequence shown here is derived from an EMBL/GenBank/DDBJ whole genome shotgun (WGS) entry which is preliminary data.</text>
</comment>
<proteinExistence type="predicted"/>
<dbReference type="Proteomes" id="UP000821866">
    <property type="component" value="Chromosome 4"/>
</dbReference>
<reference evidence="2" key="2">
    <citation type="submission" date="2021-09" db="EMBL/GenBank/DDBJ databases">
        <authorList>
            <person name="Jia N."/>
            <person name="Wang J."/>
            <person name="Shi W."/>
            <person name="Du L."/>
            <person name="Sun Y."/>
            <person name="Zhan W."/>
            <person name="Jiang J."/>
            <person name="Wang Q."/>
            <person name="Zhang B."/>
            <person name="Ji P."/>
            <person name="Sakyi L.B."/>
            <person name="Cui X."/>
            <person name="Yuan T."/>
            <person name="Jiang B."/>
            <person name="Yang W."/>
            <person name="Lam T.T.-Y."/>
            <person name="Chang Q."/>
            <person name="Ding S."/>
            <person name="Wang X."/>
            <person name="Zhu J."/>
            <person name="Ruan X."/>
            <person name="Zhao L."/>
            <person name="Wei J."/>
            <person name="Que T."/>
            <person name="Du C."/>
            <person name="Cheng J."/>
            <person name="Dai P."/>
            <person name="Han X."/>
            <person name="Huang E."/>
            <person name="Gao Y."/>
            <person name="Liu J."/>
            <person name="Shao H."/>
            <person name="Ye R."/>
            <person name="Li L."/>
            <person name="Wei W."/>
            <person name="Wang X."/>
            <person name="Wang C."/>
            <person name="Huo Q."/>
            <person name="Li W."/>
            <person name="Guo W."/>
            <person name="Chen H."/>
            <person name="Chen S."/>
            <person name="Zhou L."/>
            <person name="Zhou L."/>
            <person name="Ni X."/>
            <person name="Tian J."/>
            <person name="Zhou Y."/>
            <person name="Sheng Y."/>
            <person name="Liu T."/>
            <person name="Pan Y."/>
            <person name="Xia L."/>
            <person name="Li J."/>
            <person name="Zhao F."/>
            <person name="Cao W."/>
        </authorList>
    </citation>
    <scope>NUCLEOTIDE SEQUENCE</scope>
    <source>
        <strain evidence="2">Rmic-2018</strain>
        <tissue evidence="2">Larvae</tissue>
    </source>
</reference>
<evidence type="ECO:0000256" key="1">
    <source>
        <dbReference type="SAM" id="MobiDB-lite"/>
    </source>
</evidence>
<sequence length="273" mass="29727">MPYLSTMPPKHPSFPQVDILTTVSVFHLPVQSADGLPSFEVYDESGVFYVNHRIDALPSWTVLTADGLHPSFAGVSLIAWNIYNWLLELRWPYINNLLDLAPQPEAYELRETPSYFQALRHNPYSDTCRGGEGQKENQAAPQTAATSTSHQIPSGPPSQSARPPSRIPQLSTPPTRHTSKKVMKVNLGQQRRPAVPQSTATSGQNQPSPSSKNQLPTLAKSNQQQSPTGQLVTGGTTGWSSNPKPGKQGLDTVTEVGPSLTDWPSTLKSTPDV</sequence>
<feature type="compositionally biased region" description="Polar residues" evidence="1">
    <location>
        <begin position="262"/>
        <end position="273"/>
    </location>
</feature>
<dbReference type="AlphaFoldDB" id="A0A9J6E441"/>
<dbReference type="SUPFAM" id="SSF52266">
    <property type="entry name" value="SGNH hydrolase"/>
    <property type="match status" value="1"/>
</dbReference>
<evidence type="ECO:0000313" key="2">
    <source>
        <dbReference type="EMBL" id="KAH8029084.1"/>
    </source>
</evidence>
<accession>A0A9J6E441</accession>
<dbReference type="EMBL" id="JABSTU010000006">
    <property type="protein sequence ID" value="KAH8029084.1"/>
    <property type="molecule type" value="Genomic_DNA"/>
</dbReference>
<evidence type="ECO:0000313" key="3">
    <source>
        <dbReference type="Proteomes" id="UP000821866"/>
    </source>
</evidence>
<keyword evidence="3" id="KW-1185">Reference proteome</keyword>
<name>A0A9J6E441_RHIMP</name>
<reference evidence="2" key="1">
    <citation type="journal article" date="2020" name="Cell">
        <title>Large-Scale Comparative Analyses of Tick Genomes Elucidate Their Genetic Diversity and Vector Capacities.</title>
        <authorList>
            <consortium name="Tick Genome and Microbiome Consortium (TIGMIC)"/>
            <person name="Jia N."/>
            <person name="Wang J."/>
            <person name="Shi W."/>
            <person name="Du L."/>
            <person name="Sun Y."/>
            <person name="Zhan W."/>
            <person name="Jiang J.F."/>
            <person name="Wang Q."/>
            <person name="Zhang B."/>
            <person name="Ji P."/>
            <person name="Bell-Sakyi L."/>
            <person name="Cui X.M."/>
            <person name="Yuan T.T."/>
            <person name="Jiang B.G."/>
            <person name="Yang W.F."/>
            <person name="Lam T.T."/>
            <person name="Chang Q.C."/>
            <person name="Ding S.J."/>
            <person name="Wang X.J."/>
            <person name="Zhu J.G."/>
            <person name="Ruan X.D."/>
            <person name="Zhao L."/>
            <person name="Wei J.T."/>
            <person name="Ye R.Z."/>
            <person name="Que T.C."/>
            <person name="Du C.H."/>
            <person name="Zhou Y.H."/>
            <person name="Cheng J.X."/>
            <person name="Dai P.F."/>
            <person name="Guo W.B."/>
            <person name="Han X.H."/>
            <person name="Huang E.J."/>
            <person name="Li L.F."/>
            <person name="Wei W."/>
            <person name="Gao Y.C."/>
            <person name="Liu J.Z."/>
            <person name="Shao H.Z."/>
            <person name="Wang X."/>
            <person name="Wang C.C."/>
            <person name="Yang T.C."/>
            <person name="Huo Q.B."/>
            <person name="Li W."/>
            <person name="Chen H.Y."/>
            <person name="Chen S.E."/>
            <person name="Zhou L.G."/>
            <person name="Ni X.B."/>
            <person name="Tian J.H."/>
            <person name="Sheng Y."/>
            <person name="Liu T."/>
            <person name="Pan Y.S."/>
            <person name="Xia L.Y."/>
            <person name="Li J."/>
            <person name="Zhao F."/>
            <person name="Cao W.C."/>
        </authorList>
    </citation>
    <scope>NUCLEOTIDE SEQUENCE</scope>
    <source>
        <strain evidence="2">Rmic-2018</strain>
    </source>
</reference>
<organism evidence="2 3">
    <name type="scientific">Rhipicephalus microplus</name>
    <name type="common">Cattle tick</name>
    <name type="synonym">Boophilus microplus</name>
    <dbReference type="NCBI Taxonomy" id="6941"/>
    <lineage>
        <taxon>Eukaryota</taxon>
        <taxon>Metazoa</taxon>
        <taxon>Ecdysozoa</taxon>
        <taxon>Arthropoda</taxon>
        <taxon>Chelicerata</taxon>
        <taxon>Arachnida</taxon>
        <taxon>Acari</taxon>
        <taxon>Parasitiformes</taxon>
        <taxon>Ixodida</taxon>
        <taxon>Ixodoidea</taxon>
        <taxon>Ixodidae</taxon>
        <taxon>Rhipicephalinae</taxon>
        <taxon>Rhipicephalus</taxon>
        <taxon>Boophilus</taxon>
    </lineage>
</organism>
<feature type="compositionally biased region" description="Low complexity" evidence="1">
    <location>
        <begin position="138"/>
        <end position="149"/>
    </location>
</feature>
<gene>
    <name evidence="2" type="ORF">HPB51_022648</name>
</gene>
<feature type="compositionally biased region" description="Polar residues" evidence="1">
    <location>
        <begin position="157"/>
        <end position="176"/>
    </location>
</feature>